<protein>
    <recommendedName>
        <fullName evidence="9">U3 small nucleolar RNA-associated protein 6 homolog</fullName>
    </recommendedName>
</protein>
<dbReference type="InterPro" id="IPR011990">
    <property type="entry name" value="TPR-like_helical_dom_sf"/>
</dbReference>
<evidence type="ECO:0008006" key="9">
    <source>
        <dbReference type="Google" id="ProtNLM"/>
    </source>
</evidence>
<evidence type="ECO:0000256" key="4">
    <source>
        <dbReference type="ARBA" id="ARBA00022737"/>
    </source>
</evidence>
<evidence type="ECO:0000256" key="3">
    <source>
        <dbReference type="ARBA" id="ARBA00022552"/>
    </source>
</evidence>
<comment type="subcellular location">
    <subcellularLocation>
        <location evidence="1">Nucleus</location>
        <location evidence="1">Nucleolus</location>
    </subcellularLocation>
</comment>
<reference evidence="8" key="1">
    <citation type="journal article" date="2024" name="Gigascience">
        <title>Chromosome-level genome of the poultry shaft louse Menopon gallinae provides insight into the host-switching and adaptive evolution of parasitic lice.</title>
        <authorList>
            <person name="Xu Y."/>
            <person name="Ma L."/>
            <person name="Liu S."/>
            <person name="Liang Y."/>
            <person name="Liu Q."/>
            <person name="He Z."/>
            <person name="Tian L."/>
            <person name="Duan Y."/>
            <person name="Cai W."/>
            <person name="Li H."/>
            <person name="Song F."/>
        </authorList>
    </citation>
    <scope>NUCLEOTIDE SEQUENCE</scope>
    <source>
        <strain evidence="8">Cailab_2023a</strain>
    </source>
</reference>
<keyword evidence="4" id="KW-0677">Repeat</keyword>
<dbReference type="GO" id="GO:0034388">
    <property type="term" value="C:Pwp2p-containing subcomplex of 90S preribosome"/>
    <property type="evidence" value="ECO:0007669"/>
    <property type="project" value="TreeGrafter"/>
</dbReference>
<comment type="similarity">
    <text evidence="2">Belongs to the UTP6 family.</text>
</comment>
<dbReference type="SMART" id="SM00386">
    <property type="entry name" value="HAT"/>
    <property type="match status" value="5"/>
</dbReference>
<dbReference type="PANTHER" id="PTHR23271:SF1">
    <property type="entry name" value="U3 SMALL NUCLEOLAR RNA-ASSOCIATED PROTEIN 6 HOMOLOG"/>
    <property type="match status" value="1"/>
</dbReference>
<dbReference type="InterPro" id="IPR055347">
    <property type="entry name" value="UTP6_N"/>
</dbReference>
<dbReference type="GO" id="GO:0030515">
    <property type="term" value="F:snoRNA binding"/>
    <property type="evidence" value="ECO:0007669"/>
    <property type="project" value="InterPro"/>
</dbReference>
<dbReference type="GO" id="GO:0000462">
    <property type="term" value="P:maturation of SSU-rRNA from tricistronic rRNA transcript (SSU-rRNA, 5.8S rRNA, LSU-rRNA)"/>
    <property type="evidence" value="ECO:0007669"/>
    <property type="project" value="InterPro"/>
</dbReference>
<dbReference type="Pfam" id="PF08640">
    <property type="entry name" value="U3_assoc_6"/>
    <property type="match status" value="1"/>
</dbReference>
<dbReference type="InterPro" id="IPR003107">
    <property type="entry name" value="HAT"/>
</dbReference>
<feature type="domain" description="U3 small nucleolar RNA-associated protein 6 N-terminal" evidence="6">
    <location>
        <begin position="10"/>
        <end position="88"/>
    </location>
</feature>
<sequence>MAEFVELNAEEWVPELEQMERIRLFDSKEIKSITTKKKEFEYKIQRKTKSKEDFLKYIQFEVDLYRLVKARRHKMKIHANKTSIEGSQTKRISRLFKQAIFRYQDDIKLWMSFFKYCQEANLQKLGSQMLVRMLQVHSDKENLWAFAAKWDFEKLNSVETARQFLLRGLRHHPCSELLYTELFKLELKYASDKRKEVKKKKIQLGEDTDSKNLEDVIKGKLAEVVYENALTKISNVEFKVNILNLASEYSETKTLQNKIFQNLIKEHSEEEITWDMMAKRELQGISYEDPEGKKLGELMEVDLERELESKTLKGRIQKSVDVYEGAVKKLNTPKMWSFYLDHLIELNNNSTSLTVFKSKLLRNALEGALAAGHLEEKYFLHWIETLQTVGGKPKKLTEVLTRATEQYPRSLKLWHARLRFHLTRDQEKLGNTIFKEAIEKIPDPVEALPLWKLMIQYYQTKSSAKVEETFRAGLERGGELALRLKPMYLHWTALSKGMGCAKKLFESPEMLNPPCLELLNEMISLESMQPDMNKKVIRRCHEMACNFAGKDNLDVWIAYLEFELKHGDGDGPFLIYVRAVRNLNADLVDEFISRYNTLKMDS</sequence>
<dbReference type="PANTHER" id="PTHR23271">
    <property type="entry name" value="HEPATOCELLULAR CARCINOMA-ASSOCIATED ANTIGEN 66"/>
    <property type="match status" value="1"/>
</dbReference>
<accession>A0AAW2I329</accession>
<dbReference type="Pfam" id="PF24892">
    <property type="entry name" value="UTP6_C"/>
    <property type="match status" value="1"/>
</dbReference>
<keyword evidence="5" id="KW-0539">Nucleus</keyword>
<evidence type="ECO:0000256" key="2">
    <source>
        <dbReference type="ARBA" id="ARBA00010734"/>
    </source>
</evidence>
<evidence type="ECO:0000256" key="1">
    <source>
        <dbReference type="ARBA" id="ARBA00004604"/>
    </source>
</evidence>
<keyword evidence="3" id="KW-0698">rRNA processing</keyword>
<dbReference type="InterPro" id="IPR013949">
    <property type="entry name" value="Utp6"/>
</dbReference>
<organism evidence="8">
    <name type="scientific">Menopon gallinae</name>
    <name type="common">poultry shaft louse</name>
    <dbReference type="NCBI Taxonomy" id="328185"/>
    <lineage>
        <taxon>Eukaryota</taxon>
        <taxon>Metazoa</taxon>
        <taxon>Ecdysozoa</taxon>
        <taxon>Arthropoda</taxon>
        <taxon>Hexapoda</taxon>
        <taxon>Insecta</taxon>
        <taxon>Pterygota</taxon>
        <taxon>Neoptera</taxon>
        <taxon>Paraneoptera</taxon>
        <taxon>Psocodea</taxon>
        <taxon>Troctomorpha</taxon>
        <taxon>Phthiraptera</taxon>
        <taxon>Amblycera</taxon>
        <taxon>Menoponidae</taxon>
        <taxon>Menopon</taxon>
    </lineage>
</organism>
<dbReference type="GO" id="GO:0032040">
    <property type="term" value="C:small-subunit processome"/>
    <property type="evidence" value="ECO:0007669"/>
    <property type="project" value="TreeGrafter"/>
</dbReference>
<dbReference type="SUPFAM" id="SSF48452">
    <property type="entry name" value="TPR-like"/>
    <property type="match status" value="1"/>
</dbReference>
<gene>
    <name evidence="8" type="ORF">PYX00_003820</name>
</gene>
<dbReference type="InterPro" id="IPR056907">
    <property type="entry name" value="UTP6_C"/>
</dbReference>
<evidence type="ECO:0000259" key="7">
    <source>
        <dbReference type="Pfam" id="PF24892"/>
    </source>
</evidence>
<comment type="caution">
    <text evidence="8">The sequence shown here is derived from an EMBL/GenBank/DDBJ whole genome shotgun (WGS) entry which is preliminary data.</text>
</comment>
<proteinExistence type="inferred from homology"/>
<dbReference type="EMBL" id="JARGDH010000002">
    <property type="protein sequence ID" value="KAL0276206.1"/>
    <property type="molecule type" value="Genomic_DNA"/>
</dbReference>
<dbReference type="Gene3D" id="1.25.40.10">
    <property type="entry name" value="Tetratricopeptide repeat domain"/>
    <property type="match status" value="2"/>
</dbReference>
<feature type="domain" description="U3 small nucleolar RNA-associated protein 6 homolog C-terminal" evidence="7">
    <location>
        <begin position="318"/>
        <end position="579"/>
    </location>
</feature>
<evidence type="ECO:0000256" key="5">
    <source>
        <dbReference type="ARBA" id="ARBA00023242"/>
    </source>
</evidence>
<dbReference type="AlphaFoldDB" id="A0AAW2I329"/>
<evidence type="ECO:0000313" key="8">
    <source>
        <dbReference type="EMBL" id="KAL0276206.1"/>
    </source>
</evidence>
<name>A0AAW2I329_9NEOP</name>
<evidence type="ECO:0000259" key="6">
    <source>
        <dbReference type="Pfam" id="PF08640"/>
    </source>
</evidence>